<protein>
    <submittedName>
        <fullName evidence="1">Uncharacterized protein</fullName>
    </submittedName>
</protein>
<proteinExistence type="predicted"/>
<sequence length="61" mass="6894">MSLKILCNAPPSREIYIPFEGLGPVNLGQAPNNRPILALFGGRFHEYIREVVFKPLKDQLD</sequence>
<dbReference type="EMBL" id="CAADRP010000446">
    <property type="protein sequence ID" value="VFU28202.1"/>
    <property type="molecule type" value="Genomic_DNA"/>
</dbReference>
<name>A0A6N2KY39_SALVM</name>
<accession>A0A6N2KY39</accession>
<reference evidence="1" key="1">
    <citation type="submission" date="2019-03" db="EMBL/GenBank/DDBJ databases">
        <authorList>
            <person name="Mank J."/>
            <person name="Almeida P."/>
        </authorList>
    </citation>
    <scope>NUCLEOTIDE SEQUENCE</scope>
    <source>
        <strain evidence="1">78183</strain>
    </source>
</reference>
<evidence type="ECO:0000313" key="1">
    <source>
        <dbReference type="EMBL" id="VFU28202.1"/>
    </source>
</evidence>
<dbReference type="AlphaFoldDB" id="A0A6N2KY39"/>
<gene>
    <name evidence="1" type="ORF">SVIM_LOCUS92373</name>
</gene>
<organism evidence="1">
    <name type="scientific">Salix viminalis</name>
    <name type="common">Common osier</name>
    <name type="synonym">Basket willow</name>
    <dbReference type="NCBI Taxonomy" id="40686"/>
    <lineage>
        <taxon>Eukaryota</taxon>
        <taxon>Viridiplantae</taxon>
        <taxon>Streptophyta</taxon>
        <taxon>Embryophyta</taxon>
        <taxon>Tracheophyta</taxon>
        <taxon>Spermatophyta</taxon>
        <taxon>Magnoliopsida</taxon>
        <taxon>eudicotyledons</taxon>
        <taxon>Gunneridae</taxon>
        <taxon>Pentapetalae</taxon>
        <taxon>rosids</taxon>
        <taxon>fabids</taxon>
        <taxon>Malpighiales</taxon>
        <taxon>Salicaceae</taxon>
        <taxon>Saliceae</taxon>
        <taxon>Salix</taxon>
    </lineage>
</organism>